<evidence type="ECO:0000313" key="2">
    <source>
        <dbReference type="Proteomes" id="UP000267821"/>
    </source>
</evidence>
<sequence length="91" mass="10200">MGLSMSWKLHFHHSYALRLFYCCYSECCRCSCCCRCCRCCCCCSHSFAAVAAVMSLLSLCCCCSSLPELLVAKSLCLVLFLLVLLLDYCAY</sequence>
<organism evidence="1 2">
    <name type="scientific">Terfezia boudieri ATCC MYA-4762</name>
    <dbReference type="NCBI Taxonomy" id="1051890"/>
    <lineage>
        <taxon>Eukaryota</taxon>
        <taxon>Fungi</taxon>
        <taxon>Dikarya</taxon>
        <taxon>Ascomycota</taxon>
        <taxon>Pezizomycotina</taxon>
        <taxon>Pezizomycetes</taxon>
        <taxon>Pezizales</taxon>
        <taxon>Pezizaceae</taxon>
        <taxon>Terfezia</taxon>
    </lineage>
</organism>
<accession>A0A3N4M1K1</accession>
<reference evidence="1 2" key="1">
    <citation type="journal article" date="2018" name="Nat. Ecol. Evol.">
        <title>Pezizomycetes genomes reveal the molecular basis of ectomycorrhizal truffle lifestyle.</title>
        <authorList>
            <person name="Murat C."/>
            <person name="Payen T."/>
            <person name="Noel B."/>
            <person name="Kuo A."/>
            <person name="Morin E."/>
            <person name="Chen J."/>
            <person name="Kohler A."/>
            <person name="Krizsan K."/>
            <person name="Balestrini R."/>
            <person name="Da Silva C."/>
            <person name="Montanini B."/>
            <person name="Hainaut M."/>
            <person name="Levati E."/>
            <person name="Barry K.W."/>
            <person name="Belfiori B."/>
            <person name="Cichocki N."/>
            <person name="Clum A."/>
            <person name="Dockter R.B."/>
            <person name="Fauchery L."/>
            <person name="Guy J."/>
            <person name="Iotti M."/>
            <person name="Le Tacon F."/>
            <person name="Lindquist E.A."/>
            <person name="Lipzen A."/>
            <person name="Malagnac F."/>
            <person name="Mello A."/>
            <person name="Molinier V."/>
            <person name="Miyauchi S."/>
            <person name="Poulain J."/>
            <person name="Riccioni C."/>
            <person name="Rubini A."/>
            <person name="Sitrit Y."/>
            <person name="Splivallo R."/>
            <person name="Traeger S."/>
            <person name="Wang M."/>
            <person name="Zifcakova L."/>
            <person name="Wipf D."/>
            <person name="Zambonelli A."/>
            <person name="Paolocci F."/>
            <person name="Nowrousian M."/>
            <person name="Ottonello S."/>
            <person name="Baldrian P."/>
            <person name="Spatafora J.W."/>
            <person name="Henrissat B."/>
            <person name="Nagy L.G."/>
            <person name="Aury J.M."/>
            <person name="Wincker P."/>
            <person name="Grigoriev I.V."/>
            <person name="Bonfante P."/>
            <person name="Martin F.M."/>
        </authorList>
    </citation>
    <scope>NUCLEOTIDE SEQUENCE [LARGE SCALE GENOMIC DNA]</scope>
    <source>
        <strain evidence="1 2">ATCC MYA-4762</strain>
    </source>
</reference>
<gene>
    <name evidence="1" type="ORF">L211DRAFT_465283</name>
</gene>
<dbReference type="AlphaFoldDB" id="A0A3N4M1K1"/>
<evidence type="ECO:0000313" key="1">
    <source>
        <dbReference type="EMBL" id="RPB27808.1"/>
    </source>
</evidence>
<name>A0A3N4M1K1_9PEZI</name>
<dbReference type="InParanoid" id="A0A3N4M1K1"/>
<dbReference type="Proteomes" id="UP000267821">
    <property type="component" value="Unassembled WGS sequence"/>
</dbReference>
<keyword evidence="2" id="KW-1185">Reference proteome</keyword>
<dbReference type="EMBL" id="ML121530">
    <property type="protein sequence ID" value="RPB27808.1"/>
    <property type="molecule type" value="Genomic_DNA"/>
</dbReference>
<proteinExistence type="predicted"/>
<protein>
    <submittedName>
        <fullName evidence="1">Uncharacterized protein</fullName>
    </submittedName>
</protein>